<evidence type="ECO:0000313" key="2">
    <source>
        <dbReference type="EMBL" id="AXX58488.1"/>
    </source>
</evidence>
<feature type="signal peptide" evidence="1">
    <location>
        <begin position="1"/>
        <end position="24"/>
    </location>
</feature>
<evidence type="ECO:0000313" key="3">
    <source>
        <dbReference type="EMBL" id="POB49419.1"/>
    </source>
</evidence>
<dbReference type="InterPro" id="IPR010858">
    <property type="entry name" value="DUF1481"/>
</dbReference>
<dbReference type="EMBL" id="PDGH01000036">
    <property type="protein sequence ID" value="POB49419.1"/>
    <property type="molecule type" value="Genomic_DNA"/>
</dbReference>
<dbReference type="EMBL" id="CP019290">
    <property type="protein sequence ID" value="AXX58488.1"/>
    <property type="molecule type" value="Genomic_DNA"/>
</dbReference>
<protein>
    <submittedName>
        <fullName evidence="3">DUF1481 domain-containing protein</fullName>
    </submittedName>
    <submittedName>
        <fullName evidence="2">Peptidyl-prolyl cis-trans isomerase</fullName>
    </submittedName>
</protein>
<name>A0A1W6M7U3_VIBVL</name>
<feature type="chain" id="PRO_5042342524" evidence="1">
    <location>
        <begin position="25"/>
        <end position="234"/>
    </location>
</feature>
<evidence type="ECO:0000313" key="5">
    <source>
        <dbReference type="Proteomes" id="UP000263418"/>
    </source>
</evidence>
<dbReference type="Pfam" id="PF07356">
    <property type="entry name" value="DUF1481"/>
    <property type="match status" value="1"/>
</dbReference>
<keyword evidence="1" id="KW-0732">Signal</keyword>
<reference evidence="2 5" key="1">
    <citation type="submission" date="2017-01" db="EMBL/GenBank/DDBJ databases">
        <title>Complete Genome Sequence of Vibrio vulnificus FORC_053.</title>
        <authorList>
            <consortium name="Food-borne Pathogen Omics Research Center"/>
            <person name="Chung H.Y."/>
            <person name="Na E.J."/>
            <person name="Song J.S."/>
            <person name="Kim H."/>
            <person name="Lee J.-H."/>
            <person name="Ryu S."/>
            <person name="Choi S.H."/>
        </authorList>
    </citation>
    <scope>NUCLEOTIDE SEQUENCE [LARGE SCALE GENOMIC DNA]</scope>
    <source>
        <strain evidence="2 5">FORC_053</strain>
    </source>
</reference>
<keyword evidence="2" id="KW-0413">Isomerase</keyword>
<reference evidence="3 4" key="2">
    <citation type="journal article" date="2018" name="Front. Microbiol.">
        <title>Phylogeny of Vibrio vulnificus from the Analysis of the Core-Genome: Implications for Intra-Species Taxonomy.</title>
        <authorList>
            <person name="Roig F.J."/>
            <person name="Gonzalez-Candelas F."/>
            <person name="Sanjuan E."/>
            <person name="Fouz B."/>
            <person name="Feil E.J."/>
            <person name="Llorens C."/>
            <person name="Baker-Austin C."/>
            <person name="Oliver J.D."/>
            <person name="Danin-Poleg Y."/>
            <person name="Gibas C.J."/>
            <person name="Kashi Y."/>
            <person name="Gulig P.A."/>
            <person name="Morrison S.S."/>
            <person name="Amaro C."/>
        </authorList>
    </citation>
    <scope>NUCLEOTIDE SEQUENCE [LARGE SCALE GENOMIC DNA]</scope>
    <source>
        <strain evidence="3 4">CECT4608</strain>
    </source>
</reference>
<organism evidence="3 4">
    <name type="scientific">Vibrio vulnificus</name>
    <dbReference type="NCBI Taxonomy" id="672"/>
    <lineage>
        <taxon>Bacteria</taxon>
        <taxon>Pseudomonadati</taxon>
        <taxon>Pseudomonadota</taxon>
        <taxon>Gammaproteobacteria</taxon>
        <taxon>Vibrionales</taxon>
        <taxon>Vibrionaceae</taxon>
        <taxon>Vibrio</taxon>
    </lineage>
</organism>
<sequence>MPDIMKKRLLSLTALLILAGCSSAPRPNLEQFTHFSGGQTMGDATSFYWVTDKLTGPHKASDYVFSGDYGWYQSEYRWDEGALRELIREGEQLDSKLGLVPYRIHVRFNVEGDAVYQQYRLNGKVLPIQKEQLQRYQYEADALVKETKQQAREGLELVQGYWDGETFETCSGEEYSTLEFNQTLPGFVVNRLASVDSYVAFLGKKSSRRLEVETLLLLDEDDRDCVEKPVLLEE</sequence>
<dbReference type="Proteomes" id="UP000237466">
    <property type="component" value="Unassembled WGS sequence"/>
</dbReference>
<dbReference type="GO" id="GO:0016853">
    <property type="term" value="F:isomerase activity"/>
    <property type="evidence" value="ECO:0007669"/>
    <property type="project" value="UniProtKB-KW"/>
</dbReference>
<dbReference type="PROSITE" id="PS51257">
    <property type="entry name" value="PROKAR_LIPOPROTEIN"/>
    <property type="match status" value="1"/>
</dbReference>
<gene>
    <name evidence="3" type="ORF">CRN52_04375</name>
    <name evidence="2" type="ORF">FORC53_0149</name>
</gene>
<evidence type="ECO:0000256" key="1">
    <source>
        <dbReference type="SAM" id="SignalP"/>
    </source>
</evidence>
<dbReference type="Proteomes" id="UP000263418">
    <property type="component" value="Chromosome 1"/>
</dbReference>
<accession>A0A1W6M7U3</accession>
<dbReference type="PIRSF" id="PIRSF028160">
    <property type="entry name" value="UCP028160"/>
    <property type="match status" value="1"/>
</dbReference>
<dbReference type="InterPro" id="IPR016872">
    <property type="entry name" value="UCP028160"/>
</dbReference>
<proteinExistence type="predicted"/>
<dbReference type="AlphaFoldDB" id="A0A1W6M7U3"/>
<evidence type="ECO:0000313" key="4">
    <source>
        <dbReference type="Proteomes" id="UP000237466"/>
    </source>
</evidence>